<feature type="domain" description="Alpha-D-phosphohexomutase alpha/beta/alpha" evidence="9">
    <location>
        <begin position="266"/>
        <end position="355"/>
    </location>
</feature>
<sequence length="442" mass="48844">MALFGTNGIRGDAASLFTDQFCFDIGQAFSQFLQTKKLAKKVIVFGMDSRTSSSRIKSAVTSGLGQEWDIWDEGIIPTPALNYFIKQHDCAGIMVTGSHIEKNLNGLKFFVGLEEITKQDETVIEKLYFQIKQQTRYQPQKRLIKKEANARQVYTQMLVKLARSDFQGWQVAVDPGNGTQSEIIPDVLRKLQIQVLAINADPTKPLLSRDTEIQDAFPKLRQAVFDQQANLGIGYDSDGDRAIFIDDTGQPLTGETSCSIIAQYSPDPTIVTPINTSTVVEKIGKKVIRTKVGVLYVVAAMKKHGTNVGFESNGGFVSGEIFYGRDAGTATIKMLNLLKKTGKKLSELTAALPKYYIIKDKVDCPSKINDQILAAAVKKYQGKKIEDQDGVKIWIDPNSWILFRPSGNAPEFRVFAESLDQAKTQQLAQAGMALVKSVLQSA</sequence>
<dbReference type="PANTHER" id="PTHR42946:SF1">
    <property type="entry name" value="PHOSPHOGLUCOMUTASE (ALPHA-D-GLUCOSE-1,6-BISPHOSPHATE-DEPENDENT)"/>
    <property type="match status" value="1"/>
</dbReference>
<name>A0A2M8L7Q3_9BACT</name>
<comment type="similarity">
    <text evidence="2">Belongs to the phosphohexose mutase family.</text>
</comment>
<feature type="domain" description="Alpha-D-phosphohexomutase alpha/beta/alpha" evidence="8">
    <location>
        <begin position="154"/>
        <end position="249"/>
    </location>
</feature>
<keyword evidence="5" id="KW-0460">Magnesium</keyword>
<organism evidence="10 11">
    <name type="scientific">Candidatus Shapirobacteria bacterium CG10_big_fil_rev_8_21_14_0_10_48_15</name>
    <dbReference type="NCBI Taxonomy" id="1974484"/>
    <lineage>
        <taxon>Bacteria</taxon>
        <taxon>Candidatus Shapironibacteriota</taxon>
    </lineage>
</organism>
<evidence type="ECO:0000259" key="8">
    <source>
        <dbReference type="Pfam" id="PF02879"/>
    </source>
</evidence>
<reference evidence="11" key="1">
    <citation type="submission" date="2017-09" db="EMBL/GenBank/DDBJ databases">
        <title>Depth-based differentiation of microbial function through sediment-hosted aquifers and enrichment of novel symbionts in the deep terrestrial subsurface.</title>
        <authorList>
            <person name="Probst A.J."/>
            <person name="Ladd B."/>
            <person name="Jarett J.K."/>
            <person name="Geller-Mcgrath D.E."/>
            <person name="Sieber C.M.K."/>
            <person name="Emerson J.B."/>
            <person name="Anantharaman K."/>
            <person name="Thomas B.C."/>
            <person name="Malmstrom R."/>
            <person name="Stieglmeier M."/>
            <person name="Klingl A."/>
            <person name="Woyke T."/>
            <person name="Ryan C.M."/>
            <person name="Banfield J.F."/>
        </authorList>
    </citation>
    <scope>NUCLEOTIDE SEQUENCE [LARGE SCALE GENOMIC DNA]</scope>
</reference>
<dbReference type="AlphaFoldDB" id="A0A2M8L7Q3"/>
<dbReference type="InterPro" id="IPR005845">
    <property type="entry name" value="A-D-PHexomutase_a/b/a-II"/>
</dbReference>
<evidence type="ECO:0000256" key="5">
    <source>
        <dbReference type="ARBA" id="ARBA00022842"/>
    </source>
</evidence>
<evidence type="ECO:0000256" key="2">
    <source>
        <dbReference type="ARBA" id="ARBA00010231"/>
    </source>
</evidence>
<dbReference type="GO" id="GO:0005975">
    <property type="term" value="P:carbohydrate metabolic process"/>
    <property type="evidence" value="ECO:0007669"/>
    <property type="project" value="InterPro"/>
</dbReference>
<dbReference type="InterPro" id="IPR036900">
    <property type="entry name" value="A-D-PHexomutase_C_sf"/>
</dbReference>
<accession>A0A2M8L7Q3</accession>
<dbReference type="InterPro" id="IPR005841">
    <property type="entry name" value="Alpha-D-phosphohexomutase_SF"/>
</dbReference>
<dbReference type="Gene3D" id="3.40.120.10">
    <property type="entry name" value="Alpha-D-Glucose-1,6-Bisphosphate, subunit A, domain 3"/>
    <property type="match status" value="3"/>
</dbReference>
<keyword evidence="4" id="KW-0479">Metal-binding</keyword>
<evidence type="ECO:0000256" key="3">
    <source>
        <dbReference type="ARBA" id="ARBA00022553"/>
    </source>
</evidence>
<keyword evidence="3" id="KW-0597">Phosphoprotein</keyword>
<evidence type="ECO:0000259" key="9">
    <source>
        <dbReference type="Pfam" id="PF02880"/>
    </source>
</evidence>
<dbReference type="Pfam" id="PF02879">
    <property type="entry name" value="PGM_PMM_II"/>
    <property type="match status" value="1"/>
</dbReference>
<evidence type="ECO:0000313" key="10">
    <source>
        <dbReference type="EMBL" id="PJE70276.1"/>
    </source>
</evidence>
<dbReference type="Gene3D" id="3.30.310.50">
    <property type="entry name" value="Alpha-D-phosphohexomutase, C-terminal domain"/>
    <property type="match status" value="1"/>
</dbReference>
<dbReference type="InterPro" id="IPR005846">
    <property type="entry name" value="A-D-PHexomutase_a/b/a-III"/>
</dbReference>
<comment type="cofactor">
    <cofactor evidence="1">
        <name>Mg(2+)</name>
        <dbReference type="ChEBI" id="CHEBI:18420"/>
    </cofactor>
</comment>
<gene>
    <name evidence="10" type="ORF">COU97_00605</name>
</gene>
<dbReference type="SUPFAM" id="SSF55957">
    <property type="entry name" value="Phosphoglucomutase, C-terminal domain"/>
    <property type="match status" value="1"/>
</dbReference>
<dbReference type="PANTHER" id="PTHR42946">
    <property type="entry name" value="PHOSPHOHEXOSE MUTASE"/>
    <property type="match status" value="1"/>
</dbReference>
<proteinExistence type="inferred from homology"/>
<dbReference type="SUPFAM" id="SSF53738">
    <property type="entry name" value="Phosphoglucomutase, first 3 domains"/>
    <property type="match status" value="3"/>
</dbReference>
<evidence type="ECO:0000313" key="11">
    <source>
        <dbReference type="Proteomes" id="UP000231579"/>
    </source>
</evidence>
<dbReference type="InterPro" id="IPR005844">
    <property type="entry name" value="A-D-PHexomutase_a/b/a-I"/>
</dbReference>
<dbReference type="Pfam" id="PF02878">
    <property type="entry name" value="PGM_PMM_I"/>
    <property type="match status" value="1"/>
</dbReference>
<keyword evidence="6" id="KW-0413">Isomerase</keyword>
<dbReference type="InterPro" id="IPR050060">
    <property type="entry name" value="Phosphoglucosamine_mutase"/>
</dbReference>
<protein>
    <recommendedName>
        <fullName evidence="12">Phosphoglucosamine mutase</fullName>
    </recommendedName>
</protein>
<dbReference type="PRINTS" id="PR00509">
    <property type="entry name" value="PGMPMM"/>
</dbReference>
<evidence type="ECO:0000259" key="7">
    <source>
        <dbReference type="Pfam" id="PF02878"/>
    </source>
</evidence>
<dbReference type="Pfam" id="PF02880">
    <property type="entry name" value="PGM_PMM_III"/>
    <property type="match status" value="1"/>
</dbReference>
<dbReference type="EMBL" id="PFEM01000008">
    <property type="protein sequence ID" value="PJE70276.1"/>
    <property type="molecule type" value="Genomic_DNA"/>
</dbReference>
<dbReference type="InterPro" id="IPR016055">
    <property type="entry name" value="A-D-PHexomutase_a/b/a-I/II/III"/>
</dbReference>
<evidence type="ECO:0000256" key="4">
    <source>
        <dbReference type="ARBA" id="ARBA00022723"/>
    </source>
</evidence>
<evidence type="ECO:0000256" key="6">
    <source>
        <dbReference type="ARBA" id="ARBA00023235"/>
    </source>
</evidence>
<dbReference type="GO" id="GO:0046872">
    <property type="term" value="F:metal ion binding"/>
    <property type="evidence" value="ECO:0007669"/>
    <property type="project" value="UniProtKB-KW"/>
</dbReference>
<dbReference type="Proteomes" id="UP000231579">
    <property type="component" value="Unassembled WGS sequence"/>
</dbReference>
<feature type="domain" description="Alpha-D-phosphohexomutase alpha/beta/alpha" evidence="7">
    <location>
        <begin position="3"/>
        <end position="134"/>
    </location>
</feature>
<evidence type="ECO:0008006" key="12">
    <source>
        <dbReference type="Google" id="ProtNLM"/>
    </source>
</evidence>
<dbReference type="GO" id="GO:0004615">
    <property type="term" value="F:phosphomannomutase activity"/>
    <property type="evidence" value="ECO:0007669"/>
    <property type="project" value="TreeGrafter"/>
</dbReference>
<evidence type="ECO:0000256" key="1">
    <source>
        <dbReference type="ARBA" id="ARBA00001946"/>
    </source>
</evidence>
<comment type="caution">
    <text evidence="10">The sequence shown here is derived from an EMBL/GenBank/DDBJ whole genome shotgun (WGS) entry which is preliminary data.</text>
</comment>